<reference evidence="2" key="1">
    <citation type="submission" date="2017-10" db="EMBL/GenBank/DDBJ databases">
        <title>Rapid genome shrinkage in a self-fertile nematode reveals novel sperm competition proteins.</title>
        <authorList>
            <person name="Yin D."/>
            <person name="Schwarz E.M."/>
            <person name="Thomas C.G."/>
            <person name="Felde R.L."/>
            <person name="Korf I.F."/>
            <person name="Cutter A.D."/>
            <person name="Schartner C.M."/>
            <person name="Ralston E.J."/>
            <person name="Meyer B.J."/>
            <person name="Haag E.S."/>
        </authorList>
    </citation>
    <scope>NUCLEOTIDE SEQUENCE [LARGE SCALE GENOMIC DNA]</scope>
    <source>
        <strain evidence="2">JU1422</strain>
    </source>
</reference>
<gene>
    <name evidence="1" type="primary">Cnig_chr_II.g5572</name>
    <name evidence="1" type="ORF">B9Z55_005572</name>
</gene>
<organism evidence="1 2">
    <name type="scientific">Caenorhabditis nigoni</name>
    <dbReference type="NCBI Taxonomy" id="1611254"/>
    <lineage>
        <taxon>Eukaryota</taxon>
        <taxon>Metazoa</taxon>
        <taxon>Ecdysozoa</taxon>
        <taxon>Nematoda</taxon>
        <taxon>Chromadorea</taxon>
        <taxon>Rhabditida</taxon>
        <taxon>Rhabditina</taxon>
        <taxon>Rhabditomorpha</taxon>
        <taxon>Rhabditoidea</taxon>
        <taxon>Rhabditidae</taxon>
        <taxon>Peloderinae</taxon>
        <taxon>Caenorhabditis</taxon>
    </lineage>
</organism>
<keyword evidence="2" id="KW-1185">Reference proteome</keyword>
<evidence type="ECO:0000313" key="1">
    <source>
        <dbReference type="EMBL" id="PIC45605.1"/>
    </source>
</evidence>
<name>A0A2G5V1E5_9PELO</name>
<comment type="caution">
    <text evidence="1">The sequence shown here is derived from an EMBL/GenBank/DDBJ whole genome shotgun (WGS) entry which is preliminary data.</text>
</comment>
<protein>
    <submittedName>
        <fullName evidence="1">Uncharacterized protein</fullName>
    </submittedName>
</protein>
<sequence>MIPIKNTTSGANFIKIGEGRFWAKFRCHVLPHMVKPHFFALFGLKLVLYTGYVNLPESFLVLFCTLDLNMTLSFLQ</sequence>
<dbReference type="AlphaFoldDB" id="A0A2G5V1E5"/>
<proteinExistence type="predicted"/>
<dbReference type="Proteomes" id="UP000230233">
    <property type="component" value="Chromosome II"/>
</dbReference>
<dbReference type="EMBL" id="PDUG01000002">
    <property type="protein sequence ID" value="PIC45605.1"/>
    <property type="molecule type" value="Genomic_DNA"/>
</dbReference>
<accession>A0A2G5V1E5</accession>
<evidence type="ECO:0000313" key="2">
    <source>
        <dbReference type="Proteomes" id="UP000230233"/>
    </source>
</evidence>